<reference evidence="2" key="1">
    <citation type="submission" date="2019-02" db="EMBL/GenBank/DDBJ databases">
        <authorList>
            <person name="Gruber-Vodicka R. H."/>
            <person name="Seah K. B. B."/>
        </authorList>
    </citation>
    <scope>NUCLEOTIDE SEQUENCE</scope>
    <source>
        <strain evidence="2">BECK_BZ131</strain>
    </source>
</reference>
<keyword evidence="1" id="KW-1133">Transmembrane helix</keyword>
<gene>
    <name evidence="2" type="ORF">BECKFW1821C_GA0114237_105413</name>
</gene>
<sequence>MGLSVEMPQADKIKEEIGWLRVTFALLVVIDVSLIGWSVQNIHKAPVPLIFLAIFIVALVAWAIIDINRRAYGKIHKLGDL</sequence>
<proteinExistence type="predicted"/>
<evidence type="ECO:0000313" key="2">
    <source>
        <dbReference type="EMBL" id="VFJ73752.1"/>
    </source>
</evidence>
<evidence type="ECO:0000256" key="1">
    <source>
        <dbReference type="SAM" id="Phobius"/>
    </source>
</evidence>
<protein>
    <recommendedName>
        <fullName evidence="3">DUF202 domain-containing protein</fullName>
    </recommendedName>
</protein>
<keyword evidence="1" id="KW-0812">Transmembrane</keyword>
<name>A0A450TXC3_9GAMM</name>
<dbReference type="AlphaFoldDB" id="A0A450TXC3"/>
<feature type="transmembrane region" description="Helical" evidence="1">
    <location>
        <begin position="20"/>
        <end position="39"/>
    </location>
</feature>
<accession>A0A450TXC3</accession>
<dbReference type="EMBL" id="CAADFE010000054">
    <property type="protein sequence ID" value="VFJ73752.1"/>
    <property type="molecule type" value="Genomic_DNA"/>
</dbReference>
<feature type="transmembrane region" description="Helical" evidence="1">
    <location>
        <begin position="45"/>
        <end position="65"/>
    </location>
</feature>
<keyword evidence="1" id="KW-0472">Membrane</keyword>
<evidence type="ECO:0008006" key="3">
    <source>
        <dbReference type="Google" id="ProtNLM"/>
    </source>
</evidence>
<organism evidence="2">
    <name type="scientific">Candidatus Kentrum sp. FW</name>
    <dbReference type="NCBI Taxonomy" id="2126338"/>
    <lineage>
        <taxon>Bacteria</taxon>
        <taxon>Pseudomonadati</taxon>
        <taxon>Pseudomonadota</taxon>
        <taxon>Gammaproteobacteria</taxon>
        <taxon>Candidatus Kentrum</taxon>
    </lineage>
</organism>